<comment type="caution">
    <text evidence="2">The sequence shown here is derived from an EMBL/GenBank/DDBJ whole genome shotgun (WGS) entry which is preliminary data.</text>
</comment>
<dbReference type="GO" id="GO:0005634">
    <property type="term" value="C:nucleus"/>
    <property type="evidence" value="ECO:0007669"/>
    <property type="project" value="TreeGrafter"/>
</dbReference>
<dbReference type="Proteomes" id="UP001059041">
    <property type="component" value="Unassembled WGS sequence"/>
</dbReference>
<organism evidence="2 3">
    <name type="scientific">Triplophysa rosa</name>
    <name type="common">Cave loach</name>
    <dbReference type="NCBI Taxonomy" id="992332"/>
    <lineage>
        <taxon>Eukaryota</taxon>
        <taxon>Metazoa</taxon>
        <taxon>Chordata</taxon>
        <taxon>Craniata</taxon>
        <taxon>Vertebrata</taxon>
        <taxon>Euteleostomi</taxon>
        <taxon>Actinopterygii</taxon>
        <taxon>Neopterygii</taxon>
        <taxon>Teleostei</taxon>
        <taxon>Ostariophysi</taxon>
        <taxon>Cypriniformes</taxon>
        <taxon>Nemacheilidae</taxon>
        <taxon>Triplophysa</taxon>
    </lineage>
</organism>
<protein>
    <submittedName>
        <fullName evidence="2">Npat protein</fullName>
    </submittedName>
</protein>
<proteinExistence type="predicted"/>
<sequence length="154" mass="15556">MPAPLDPAGTTPDLASVTAAPAATPPKQSSVSVASIPELSPVSAAAPPVLLSVSAAVPADPPSVSTAASPVSVSVSTEVPLDPPSVSAAASPVPISVSVSPVPATYRYQPSMYRYLQQEGLTATSRAFIFESPNLKEYAEHSSEDGIIPACVFV</sequence>
<dbReference type="PANTHER" id="PTHR15087:SF14">
    <property type="entry name" value="PROTEIN NPAT"/>
    <property type="match status" value="1"/>
</dbReference>
<keyword evidence="3" id="KW-1185">Reference proteome</keyword>
<feature type="non-terminal residue" evidence="2">
    <location>
        <position position="1"/>
    </location>
</feature>
<dbReference type="AlphaFoldDB" id="A0A9W7T4Q8"/>
<dbReference type="EMBL" id="JAFHDT010000297">
    <property type="protein sequence ID" value="KAI7789908.1"/>
    <property type="molecule type" value="Genomic_DNA"/>
</dbReference>
<evidence type="ECO:0000256" key="1">
    <source>
        <dbReference type="SAM" id="MobiDB-lite"/>
    </source>
</evidence>
<dbReference type="PANTHER" id="PTHR15087">
    <property type="entry name" value="PROTEIN NPAT"/>
    <property type="match status" value="1"/>
</dbReference>
<evidence type="ECO:0000313" key="3">
    <source>
        <dbReference type="Proteomes" id="UP001059041"/>
    </source>
</evidence>
<reference evidence="2" key="1">
    <citation type="submission" date="2021-02" db="EMBL/GenBank/DDBJ databases">
        <title>Comparative genomics reveals that relaxation of natural selection precedes convergent phenotypic evolution of cavefish.</title>
        <authorList>
            <person name="Peng Z."/>
        </authorList>
    </citation>
    <scope>NUCLEOTIDE SEQUENCE</scope>
    <source>
        <tissue evidence="2">Muscle</tissue>
    </source>
</reference>
<evidence type="ECO:0000313" key="2">
    <source>
        <dbReference type="EMBL" id="KAI7789908.1"/>
    </source>
</evidence>
<gene>
    <name evidence="2" type="ORF">IRJ41_001046</name>
</gene>
<dbReference type="GO" id="GO:0003712">
    <property type="term" value="F:transcription coregulator activity"/>
    <property type="evidence" value="ECO:0007669"/>
    <property type="project" value="TreeGrafter"/>
</dbReference>
<feature type="region of interest" description="Disordered" evidence="1">
    <location>
        <begin position="1"/>
        <end position="34"/>
    </location>
</feature>
<accession>A0A9W7T4Q8</accession>
<name>A0A9W7T4Q8_TRIRA</name>
<dbReference type="InterPro" id="IPR052850">
    <property type="entry name" value="NPAT_LisH"/>
</dbReference>